<keyword evidence="4" id="KW-1185">Reference proteome</keyword>
<gene>
    <name evidence="3" type="ORF">PV662_38230</name>
</gene>
<evidence type="ECO:0000256" key="2">
    <source>
        <dbReference type="SAM" id="MobiDB-lite"/>
    </source>
</evidence>
<keyword evidence="1" id="KW-0378">Hydrolase</keyword>
<feature type="compositionally biased region" description="Pro residues" evidence="2">
    <location>
        <begin position="117"/>
        <end position="126"/>
    </location>
</feature>
<evidence type="ECO:0000313" key="3">
    <source>
        <dbReference type="EMBL" id="MDX3705485.1"/>
    </source>
</evidence>
<reference evidence="3 4" key="1">
    <citation type="journal article" date="2023" name="Microb. Genom.">
        <title>Mesoterricola silvestris gen. nov., sp. nov., Mesoterricola sediminis sp. nov., Geothrix oryzae sp. nov., Geothrix edaphica sp. nov., Geothrix rubra sp. nov., and Geothrix limicola sp. nov., six novel members of Acidobacteriota isolated from soils.</title>
        <authorList>
            <person name="Weisberg A.J."/>
            <person name="Pearce E."/>
            <person name="Kramer C.G."/>
            <person name="Chang J.H."/>
            <person name="Clarke C.R."/>
        </authorList>
    </citation>
    <scope>NUCLEOTIDE SEQUENCE [LARGE SCALE GENOMIC DNA]</scope>
    <source>
        <strain evidence="3 4">ID09-01A</strain>
    </source>
</reference>
<dbReference type="Pfam" id="PF04203">
    <property type="entry name" value="Sortase"/>
    <property type="match status" value="1"/>
</dbReference>
<dbReference type="InterPro" id="IPR023365">
    <property type="entry name" value="Sortase_dom-sf"/>
</dbReference>
<accession>A0ABU4NV97</accession>
<organism evidence="3 4">
    <name type="scientific">Streptomyces europaeiscabiei</name>
    <dbReference type="NCBI Taxonomy" id="146819"/>
    <lineage>
        <taxon>Bacteria</taxon>
        <taxon>Bacillati</taxon>
        <taxon>Actinomycetota</taxon>
        <taxon>Actinomycetes</taxon>
        <taxon>Kitasatosporales</taxon>
        <taxon>Streptomycetaceae</taxon>
        <taxon>Streptomyces</taxon>
    </lineage>
</organism>
<sequence>MTVALVVGGVHLAEDRERTASAEARSAWAGTGAHGAVPRAQASLHFTTPPPDESVRAASPSTPPRQDAKPTERTEPALGTEPTWGTEPAERASQGTAGPEGLTPTTSTGPTLTRPTSPAPAAPARPAPATGPAESKRPARPRTLPPSPAKTVTIPYLGIEAPATGLRLDSGRRLPAPPDDRPELVGWYAEGPAPGGPGTAVVVGHRDTRTGPAVFASLGVIKPGRVVQVLRADGRTAVYTVDAVKTYEKSRFPNKEVYGHRGRPELRLITCGGTYDRRKGYASNVVVFAHLTATREPARKP</sequence>
<dbReference type="InterPro" id="IPR005754">
    <property type="entry name" value="Sortase"/>
</dbReference>
<protein>
    <submittedName>
        <fullName evidence="3">Class F sortase</fullName>
    </submittedName>
</protein>
<dbReference type="Gene3D" id="2.40.260.10">
    <property type="entry name" value="Sortase"/>
    <property type="match status" value="1"/>
</dbReference>
<dbReference type="Proteomes" id="UP001271274">
    <property type="component" value="Unassembled WGS sequence"/>
</dbReference>
<feature type="region of interest" description="Disordered" evidence="2">
    <location>
        <begin position="15"/>
        <end position="151"/>
    </location>
</feature>
<dbReference type="NCBIfam" id="NF033748">
    <property type="entry name" value="class_F_sortase"/>
    <property type="match status" value="1"/>
</dbReference>
<feature type="compositionally biased region" description="Low complexity" evidence="2">
    <location>
        <begin position="101"/>
        <end position="116"/>
    </location>
</feature>
<dbReference type="EMBL" id="JARAYU010000019">
    <property type="protein sequence ID" value="MDX3705485.1"/>
    <property type="molecule type" value="Genomic_DNA"/>
</dbReference>
<evidence type="ECO:0000313" key="4">
    <source>
        <dbReference type="Proteomes" id="UP001271274"/>
    </source>
</evidence>
<comment type="caution">
    <text evidence="3">The sequence shown here is derived from an EMBL/GenBank/DDBJ whole genome shotgun (WGS) entry which is preliminary data.</text>
</comment>
<feature type="compositionally biased region" description="Basic and acidic residues" evidence="2">
    <location>
        <begin position="66"/>
        <end position="75"/>
    </location>
</feature>
<evidence type="ECO:0000256" key="1">
    <source>
        <dbReference type="ARBA" id="ARBA00022801"/>
    </source>
</evidence>
<proteinExistence type="predicted"/>
<dbReference type="InterPro" id="IPR042001">
    <property type="entry name" value="Sortase_F"/>
</dbReference>
<dbReference type="SUPFAM" id="SSF63817">
    <property type="entry name" value="Sortase"/>
    <property type="match status" value="1"/>
</dbReference>
<dbReference type="RefSeq" id="WP_319063448.1">
    <property type="nucleotide sequence ID" value="NZ_JARAYT010000020.1"/>
</dbReference>
<dbReference type="CDD" id="cd05829">
    <property type="entry name" value="Sortase_F"/>
    <property type="match status" value="1"/>
</dbReference>
<name>A0ABU4NV97_9ACTN</name>